<dbReference type="PANTHER" id="PTHR48100:SF1">
    <property type="entry name" value="HISTIDINE PHOSPHATASE FAMILY PROTEIN-RELATED"/>
    <property type="match status" value="1"/>
</dbReference>
<dbReference type="SMART" id="SM00855">
    <property type="entry name" value="PGAM"/>
    <property type="match status" value="1"/>
</dbReference>
<dbReference type="CDD" id="cd07067">
    <property type="entry name" value="HP_PGM_like"/>
    <property type="match status" value="1"/>
</dbReference>
<comment type="caution">
    <text evidence="5">The sequence shown here is derived from an EMBL/GenBank/DDBJ whole genome shotgun (WGS) entry which is preliminary data.</text>
</comment>
<feature type="binding site" evidence="4">
    <location>
        <position position="59"/>
    </location>
    <ligand>
        <name>substrate</name>
    </ligand>
</feature>
<dbReference type="RefSeq" id="WP_116049171.1">
    <property type="nucleotide sequence ID" value="NZ_QUBQ01000006.1"/>
</dbReference>
<keyword evidence="2" id="KW-0413">Isomerase</keyword>
<dbReference type="PANTHER" id="PTHR48100">
    <property type="entry name" value="BROAD-SPECIFICITY PHOSPHATASE YOR283W-RELATED"/>
    <property type="match status" value="1"/>
</dbReference>
<organism evidence="5 6">
    <name type="scientific">Paenibacillus paeoniae</name>
    <dbReference type="NCBI Taxonomy" id="2292705"/>
    <lineage>
        <taxon>Bacteria</taxon>
        <taxon>Bacillati</taxon>
        <taxon>Bacillota</taxon>
        <taxon>Bacilli</taxon>
        <taxon>Bacillales</taxon>
        <taxon>Paenibacillaceae</taxon>
        <taxon>Paenibacillus</taxon>
    </lineage>
</organism>
<evidence type="ECO:0000313" key="6">
    <source>
        <dbReference type="Proteomes" id="UP000261905"/>
    </source>
</evidence>
<dbReference type="SUPFAM" id="SSF53254">
    <property type="entry name" value="Phosphoglycerate mutase-like"/>
    <property type="match status" value="1"/>
</dbReference>
<dbReference type="AlphaFoldDB" id="A0A371P5H4"/>
<dbReference type="InterPro" id="IPR029033">
    <property type="entry name" value="His_PPase_superfam"/>
</dbReference>
<sequence>MKTKLYLTRHGQTEWNVEQKLQGHQDSPLTEQGINHAAWLSESLRHVNLDIIYASSSPRTLKTADILRYDRAIDIVPEDDLREISMGSWEGQRNSDIESHSPDKHYDFWNNPHLYEPTNGGETYHDLQQRVLPKVQDIISRHTGKNILIVTHAAALKTIMTFFEGRELADLWTPPILHSTALCKVVCEGDRFTIELYGDTSHYKE</sequence>
<dbReference type="OrthoDB" id="9782128at2"/>
<evidence type="ECO:0000256" key="3">
    <source>
        <dbReference type="PIRSR" id="PIRSR613078-1"/>
    </source>
</evidence>
<evidence type="ECO:0000256" key="4">
    <source>
        <dbReference type="PIRSR" id="PIRSR613078-2"/>
    </source>
</evidence>
<dbReference type="InterPro" id="IPR001345">
    <property type="entry name" value="PG/BPGM_mutase_AS"/>
</dbReference>
<keyword evidence="1" id="KW-0324">Glycolysis</keyword>
<gene>
    <name evidence="5" type="ORF">DX130_22350</name>
</gene>
<evidence type="ECO:0000313" key="5">
    <source>
        <dbReference type="EMBL" id="REK71191.1"/>
    </source>
</evidence>
<feature type="active site" description="Tele-phosphohistidine intermediate" evidence="3">
    <location>
        <position position="10"/>
    </location>
</feature>
<proteinExistence type="predicted"/>
<dbReference type="Pfam" id="PF00300">
    <property type="entry name" value="His_Phos_1"/>
    <property type="match status" value="1"/>
</dbReference>
<dbReference type="GO" id="GO:0005737">
    <property type="term" value="C:cytoplasm"/>
    <property type="evidence" value="ECO:0007669"/>
    <property type="project" value="TreeGrafter"/>
</dbReference>
<feature type="active site" description="Proton donor/acceptor" evidence="3">
    <location>
        <position position="83"/>
    </location>
</feature>
<dbReference type="InterPro" id="IPR050275">
    <property type="entry name" value="PGM_Phosphatase"/>
</dbReference>
<dbReference type="PROSITE" id="PS00175">
    <property type="entry name" value="PG_MUTASE"/>
    <property type="match status" value="1"/>
</dbReference>
<dbReference type="InterPro" id="IPR013078">
    <property type="entry name" value="His_Pase_superF_clade-1"/>
</dbReference>
<feature type="binding site" evidence="4">
    <location>
        <begin position="9"/>
        <end position="16"/>
    </location>
    <ligand>
        <name>substrate</name>
    </ligand>
</feature>
<evidence type="ECO:0000256" key="1">
    <source>
        <dbReference type="ARBA" id="ARBA00023152"/>
    </source>
</evidence>
<keyword evidence="6" id="KW-1185">Reference proteome</keyword>
<dbReference type="GO" id="GO:0016791">
    <property type="term" value="F:phosphatase activity"/>
    <property type="evidence" value="ECO:0007669"/>
    <property type="project" value="TreeGrafter"/>
</dbReference>
<dbReference type="Proteomes" id="UP000261905">
    <property type="component" value="Unassembled WGS sequence"/>
</dbReference>
<accession>A0A371P5H4</accession>
<dbReference type="Gene3D" id="3.40.50.1240">
    <property type="entry name" value="Phosphoglycerate mutase-like"/>
    <property type="match status" value="1"/>
</dbReference>
<reference evidence="5 6" key="1">
    <citation type="submission" date="2018-08" db="EMBL/GenBank/DDBJ databases">
        <title>Paenibacillus sp. M4BSY-1, whole genome shotgun sequence.</title>
        <authorList>
            <person name="Tuo L."/>
        </authorList>
    </citation>
    <scope>NUCLEOTIDE SEQUENCE [LARGE SCALE GENOMIC DNA]</scope>
    <source>
        <strain evidence="5 6">M4BSY-1</strain>
    </source>
</reference>
<name>A0A371P5H4_9BACL</name>
<protein>
    <submittedName>
        <fullName evidence="5">Histidine phosphatase family protein</fullName>
    </submittedName>
</protein>
<evidence type="ECO:0000256" key="2">
    <source>
        <dbReference type="ARBA" id="ARBA00023235"/>
    </source>
</evidence>
<dbReference type="PIRSF" id="PIRSF000709">
    <property type="entry name" value="6PFK_2-Ptase"/>
    <property type="match status" value="1"/>
</dbReference>
<dbReference type="EMBL" id="QUBQ01000006">
    <property type="protein sequence ID" value="REK71191.1"/>
    <property type="molecule type" value="Genomic_DNA"/>
</dbReference>